<evidence type="ECO:0000313" key="7">
    <source>
        <dbReference type="Proteomes" id="UP001652338"/>
    </source>
</evidence>
<evidence type="ECO:0000313" key="6">
    <source>
        <dbReference type="EMBL" id="MCU6726201.1"/>
    </source>
</evidence>
<name>A0ABT2SPH3_9FIRM</name>
<dbReference type="PANTHER" id="PTHR43790:SF9">
    <property type="entry name" value="GALACTOFURANOSE TRANSPORTER ATP-BINDING PROTEIN YTFR"/>
    <property type="match status" value="1"/>
</dbReference>
<evidence type="ECO:0000256" key="4">
    <source>
        <dbReference type="ARBA" id="ARBA00022840"/>
    </source>
</evidence>
<protein>
    <submittedName>
        <fullName evidence="6">Sugar ABC transporter ATP-binding protein</fullName>
    </submittedName>
</protein>
<dbReference type="SMART" id="SM00382">
    <property type="entry name" value="AAA"/>
    <property type="match status" value="2"/>
</dbReference>
<dbReference type="Pfam" id="PF00005">
    <property type="entry name" value="ABC_tran"/>
    <property type="match status" value="2"/>
</dbReference>
<dbReference type="InterPro" id="IPR003439">
    <property type="entry name" value="ABC_transporter-like_ATP-bd"/>
</dbReference>
<comment type="caution">
    <text evidence="6">The sequence shown here is derived from an EMBL/GenBank/DDBJ whole genome shotgun (WGS) entry which is preliminary data.</text>
</comment>
<dbReference type="Proteomes" id="UP001652338">
    <property type="component" value="Unassembled WGS sequence"/>
</dbReference>
<proteinExistence type="predicted"/>
<organism evidence="6 7">
    <name type="scientific">Muricoprocola aceti</name>
    <dbReference type="NCBI Taxonomy" id="2981772"/>
    <lineage>
        <taxon>Bacteria</taxon>
        <taxon>Bacillati</taxon>
        <taxon>Bacillota</taxon>
        <taxon>Clostridia</taxon>
        <taxon>Lachnospirales</taxon>
        <taxon>Lachnospiraceae</taxon>
        <taxon>Muricoprocola</taxon>
    </lineage>
</organism>
<dbReference type="Gene3D" id="3.40.50.300">
    <property type="entry name" value="P-loop containing nucleotide triphosphate hydrolases"/>
    <property type="match status" value="2"/>
</dbReference>
<dbReference type="CDD" id="cd03215">
    <property type="entry name" value="ABC_Carb_Monos_II"/>
    <property type="match status" value="1"/>
</dbReference>
<gene>
    <name evidence="6" type="ORF">OCV47_12770</name>
</gene>
<evidence type="ECO:0000256" key="1">
    <source>
        <dbReference type="ARBA" id="ARBA00022448"/>
    </source>
</evidence>
<dbReference type="PROSITE" id="PS00211">
    <property type="entry name" value="ABC_TRANSPORTER_1"/>
    <property type="match status" value="1"/>
</dbReference>
<keyword evidence="7" id="KW-1185">Reference proteome</keyword>
<dbReference type="SUPFAM" id="SSF52540">
    <property type="entry name" value="P-loop containing nucleoside triphosphate hydrolases"/>
    <property type="match status" value="2"/>
</dbReference>
<dbReference type="InterPro" id="IPR027417">
    <property type="entry name" value="P-loop_NTPase"/>
</dbReference>
<dbReference type="InterPro" id="IPR017871">
    <property type="entry name" value="ABC_transporter-like_CS"/>
</dbReference>
<sequence>MLELLKMEHIQKSFFGVTVLDDVSLTIGQGEIHALLGENGAGKSTLMNILSGVYSKDSGRVIFEEKELPDGSIAAAEQAGIAFVHQELNIFNDLRVYENLFLGKEYTGFLGKLEKQKMIQETEELLDEMGVNIDATELAGHLDTGKKQLLEIAKALHSKAKLIILDEPTTALNNDEIQHLFELVRNLREKGTTFIFISHKMPEIFALADHYTVLRNARYIASGLISETTPEEVTSYMVGESFSTQDVYEKRKLGDVILKVDHISGNGFRDVSFQVRKGEILGLTGLQGAGCSDVMQAIFGQKKIESGSIAAWGQEYKTGSIHQAMKHYVGMVAANRKENSVIPDMNLVENMYISRHTIDGKNPVIQKKQELGRFLDYKEKLNMKAGDPKNLIISLSGGNQQKVILARWLSTEAELLLLDNPTQGIDVGAKEEIYRLILKLAKQGKTIIINTLEIPEIKKIADRCIVFYHGKVMADLEHSKISEEKVMLYATAAIEEQIKGEKEHG</sequence>
<dbReference type="PANTHER" id="PTHR43790">
    <property type="entry name" value="CARBOHYDRATE TRANSPORT ATP-BINDING PROTEIN MG119-RELATED"/>
    <property type="match status" value="1"/>
</dbReference>
<dbReference type="RefSeq" id="WP_262655477.1">
    <property type="nucleotide sequence ID" value="NZ_JAOQKE010000020.1"/>
</dbReference>
<keyword evidence="4 6" id="KW-0067">ATP-binding</keyword>
<evidence type="ECO:0000259" key="5">
    <source>
        <dbReference type="PROSITE" id="PS50893"/>
    </source>
</evidence>
<dbReference type="EMBL" id="JAOQKE010000020">
    <property type="protein sequence ID" value="MCU6726201.1"/>
    <property type="molecule type" value="Genomic_DNA"/>
</dbReference>
<accession>A0ABT2SPH3</accession>
<dbReference type="InterPro" id="IPR050107">
    <property type="entry name" value="ABC_carbohydrate_import_ATPase"/>
</dbReference>
<evidence type="ECO:0000256" key="3">
    <source>
        <dbReference type="ARBA" id="ARBA00022741"/>
    </source>
</evidence>
<dbReference type="PROSITE" id="PS50893">
    <property type="entry name" value="ABC_TRANSPORTER_2"/>
    <property type="match status" value="2"/>
</dbReference>
<feature type="domain" description="ABC transporter" evidence="5">
    <location>
        <begin position="251"/>
        <end position="494"/>
    </location>
</feature>
<dbReference type="CDD" id="cd03216">
    <property type="entry name" value="ABC_Carb_Monos_I"/>
    <property type="match status" value="1"/>
</dbReference>
<evidence type="ECO:0000256" key="2">
    <source>
        <dbReference type="ARBA" id="ARBA00022737"/>
    </source>
</evidence>
<feature type="domain" description="ABC transporter" evidence="5">
    <location>
        <begin position="5"/>
        <end position="241"/>
    </location>
</feature>
<keyword evidence="1" id="KW-0813">Transport</keyword>
<reference evidence="6 7" key="1">
    <citation type="journal article" date="2021" name="ISME Commun">
        <title>Automated analysis of genomic sequences facilitates high-throughput and comprehensive description of bacteria.</title>
        <authorList>
            <person name="Hitch T.C.A."/>
        </authorList>
    </citation>
    <scope>NUCLEOTIDE SEQUENCE [LARGE SCALE GENOMIC DNA]</scope>
    <source>
        <strain evidence="6 7">Sanger_29</strain>
    </source>
</reference>
<keyword evidence="3" id="KW-0547">Nucleotide-binding</keyword>
<dbReference type="GO" id="GO:0005524">
    <property type="term" value="F:ATP binding"/>
    <property type="evidence" value="ECO:0007669"/>
    <property type="project" value="UniProtKB-KW"/>
</dbReference>
<keyword evidence="2" id="KW-0677">Repeat</keyword>
<dbReference type="InterPro" id="IPR003593">
    <property type="entry name" value="AAA+_ATPase"/>
</dbReference>